<reference evidence="3 4" key="1">
    <citation type="journal article" date="2016" name="Genome Biol. Evol.">
        <title>Divergent and convergent evolution of fungal pathogenicity.</title>
        <authorList>
            <person name="Shang Y."/>
            <person name="Xiao G."/>
            <person name="Zheng P."/>
            <person name="Cen K."/>
            <person name="Zhan S."/>
            <person name="Wang C."/>
        </authorList>
    </citation>
    <scope>NUCLEOTIDE SEQUENCE [LARGE SCALE GENOMIC DNA]</scope>
    <source>
        <strain evidence="3 4">RCEF 1005</strain>
    </source>
</reference>
<sequence>MDPEKRSPLTSLDDDFESESLLPNALLKYRLGADFEKKRMRYLLVSLFGIAVYTLAVMGITVSTLRKVDYECRGGPHLYPNILEDAIEYRLETFADNHKPDHPFFGEPSKELDHNWHELTKWSDVRVPESEVERLGREYQGVHFTDGGYYGMLTVHHNLHCLKRLYQHMNIDHYFPNMTDEERQMESQHTIHCMALIKNALMCQADTTLLTMRWLDFSPIPAANWSTPRTCVDWSRIDDWTKNNWVDAKKDGRMVHPKFGQVFVDGKHNGSRIGVSLMHEDHGH</sequence>
<evidence type="ECO:0000256" key="2">
    <source>
        <dbReference type="SAM" id="Phobius"/>
    </source>
</evidence>
<keyword evidence="4" id="KW-1185">Reference proteome</keyword>
<protein>
    <recommendedName>
        <fullName evidence="5">Tat pathway signal sequence</fullName>
    </recommendedName>
</protein>
<gene>
    <name evidence="3" type="ORF">LEL_02780</name>
</gene>
<proteinExistence type="inferred from homology"/>
<dbReference type="EMBL" id="AZHF01000002">
    <property type="protein sequence ID" value="OAA79294.1"/>
    <property type="molecule type" value="Genomic_DNA"/>
</dbReference>
<comment type="similarity">
    <text evidence="1">Belongs to the ustYa family.</text>
</comment>
<name>A0A168II68_CORDF</name>
<keyword evidence="2" id="KW-1133">Transmembrane helix</keyword>
<dbReference type="GO" id="GO:0043386">
    <property type="term" value="P:mycotoxin biosynthetic process"/>
    <property type="evidence" value="ECO:0007669"/>
    <property type="project" value="InterPro"/>
</dbReference>
<dbReference type="OrthoDB" id="3687641at2759"/>
<evidence type="ECO:0000256" key="1">
    <source>
        <dbReference type="ARBA" id="ARBA00035112"/>
    </source>
</evidence>
<evidence type="ECO:0000313" key="4">
    <source>
        <dbReference type="Proteomes" id="UP000076881"/>
    </source>
</evidence>
<dbReference type="InterPro" id="IPR021765">
    <property type="entry name" value="UstYa-like"/>
</dbReference>
<keyword evidence="2" id="KW-0812">Transmembrane</keyword>
<dbReference type="Proteomes" id="UP000076881">
    <property type="component" value="Unassembled WGS sequence"/>
</dbReference>
<accession>A0A168II68</accession>
<dbReference type="PANTHER" id="PTHR33365">
    <property type="entry name" value="YALI0B05434P"/>
    <property type="match status" value="1"/>
</dbReference>
<evidence type="ECO:0008006" key="5">
    <source>
        <dbReference type="Google" id="ProtNLM"/>
    </source>
</evidence>
<keyword evidence="2" id="KW-0472">Membrane</keyword>
<dbReference type="AlphaFoldDB" id="A0A168II68"/>
<organism evidence="3 4">
    <name type="scientific">Akanthomyces lecanii RCEF 1005</name>
    <dbReference type="NCBI Taxonomy" id="1081108"/>
    <lineage>
        <taxon>Eukaryota</taxon>
        <taxon>Fungi</taxon>
        <taxon>Dikarya</taxon>
        <taxon>Ascomycota</taxon>
        <taxon>Pezizomycotina</taxon>
        <taxon>Sordariomycetes</taxon>
        <taxon>Hypocreomycetidae</taxon>
        <taxon>Hypocreales</taxon>
        <taxon>Cordycipitaceae</taxon>
        <taxon>Akanthomyces</taxon>
        <taxon>Cordyceps confragosa</taxon>
    </lineage>
</organism>
<evidence type="ECO:0000313" key="3">
    <source>
        <dbReference type="EMBL" id="OAA79294.1"/>
    </source>
</evidence>
<dbReference type="PANTHER" id="PTHR33365:SF7">
    <property type="entry name" value="TAT PATHWAY SIGNAL SEQUENCE"/>
    <property type="match status" value="1"/>
</dbReference>
<comment type="caution">
    <text evidence="3">The sequence shown here is derived from an EMBL/GenBank/DDBJ whole genome shotgun (WGS) entry which is preliminary data.</text>
</comment>
<feature type="transmembrane region" description="Helical" evidence="2">
    <location>
        <begin position="42"/>
        <end position="62"/>
    </location>
</feature>
<dbReference type="Pfam" id="PF11807">
    <property type="entry name" value="UstYa"/>
    <property type="match status" value="1"/>
</dbReference>